<evidence type="ECO:0000259" key="6">
    <source>
        <dbReference type="Pfam" id="PF00082"/>
    </source>
</evidence>
<proteinExistence type="inferred from homology"/>
<sequence length="412" mass="43254">MGPPPVVNFFSHATLRSHFGCEGRVRRAARALTTAASALALATGVLTLAPAPTQADDAVPSQEYFSYYYLDSAREKGFTGKGVTIALIDGPVNTSAPALKGAKITDKSRCTIEASPENARHGTDMATILVSPYTGVAPDATLYTYQVSNLTSVSGGSCDTSTGRLDTFGKLINQAVEDGAQIISISQSDQDGTAELKWAIANAISRGVIIVNSAGNGASDDNVTHIGRFSGVVGVSAINADGTFASYSSWGDGVVTTALGGPYNTYDVNTGAPTTVNGSSISAPIVAGILALTRQKWPNATTNQILQLLVHTSLNPNHEWNKYTGYGAASLADLINTDPSQYPDENPIIQKPNGSSPTVKEIQDYTDGIAFSSYQGDFPSSYVYRGVDEGVVSVAVEGMELHLGTSPRYHRK</sequence>
<dbReference type="PANTHER" id="PTHR43806">
    <property type="entry name" value="PEPTIDASE S8"/>
    <property type="match status" value="1"/>
</dbReference>
<dbReference type="AlphaFoldDB" id="A0A857A890"/>
<dbReference type="CDD" id="cd00306">
    <property type="entry name" value="Peptidases_S8_S53"/>
    <property type="match status" value="1"/>
</dbReference>
<dbReference type="PROSITE" id="PS51892">
    <property type="entry name" value="SUBTILASE"/>
    <property type="match status" value="1"/>
</dbReference>
<dbReference type="EMBL" id="CP046315">
    <property type="protein sequence ID" value="QGS10237.1"/>
    <property type="molecule type" value="Genomic_DNA"/>
</dbReference>
<dbReference type="GO" id="GO:0006508">
    <property type="term" value="P:proteolysis"/>
    <property type="evidence" value="ECO:0007669"/>
    <property type="project" value="UniProtKB-KW"/>
</dbReference>
<dbReference type="InterPro" id="IPR015500">
    <property type="entry name" value="Peptidase_S8_subtilisin-rel"/>
</dbReference>
<dbReference type="InterPro" id="IPR036852">
    <property type="entry name" value="Peptidase_S8/S53_dom_sf"/>
</dbReference>
<dbReference type="InterPro" id="IPR050131">
    <property type="entry name" value="Peptidase_S8_subtilisin-like"/>
</dbReference>
<keyword evidence="3 5" id="KW-0378">Hydrolase</keyword>
<feature type="active site" description="Charge relay system" evidence="5">
    <location>
        <position position="89"/>
    </location>
</feature>
<evidence type="ECO:0000256" key="1">
    <source>
        <dbReference type="ARBA" id="ARBA00011073"/>
    </source>
</evidence>
<dbReference type="SUPFAM" id="SSF52743">
    <property type="entry name" value="Subtilisin-like"/>
    <property type="match status" value="1"/>
</dbReference>
<evidence type="ECO:0000313" key="7">
    <source>
        <dbReference type="EMBL" id="QGS10237.1"/>
    </source>
</evidence>
<organism evidence="7 8">
    <name type="scientific">Schaalia odontolytica</name>
    <dbReference type="NCBI Taxonomy" id="1660"/>
    <lineage>
        <taxon>Bacteria</taxon>
        <taxon>Bacillati</taxon>
        <taxon>Actinomycetota</taxon>
        <taxon>Actinomycetes</taxon>
        <taxon>Actinomycetales</taxon>
        <taxon>Actinomycetaceae</taxon>
        <taxon>Schaalia</taxon>
    </lineage>
</organism>
<accession>A0A857A890</accession>
<dbReference type="RefSeq" id="WP_039929626.1">
    <property type="nucleotide sequence ID" value="NZ_CP046315.1"/>
</dbReference>
<evidence type="ECO:0000313" key="8">
    <source>
        <dbReference type="Proteomes" id="UP000424490"/>
    </source>
</evidence>
<feature type="active site" description="Charge relay system" evidence="5">
    <location>
        <position position="280"/>
    </location>
</feature>
<feature type="domain" description="Peptidase S8/S53" evidence="6">
    <location>
        <begin position="80"/>
        <end position="327"/>
    </location>
</feature>
<dbReference type="GO" id="GO:0004252">
    <property type="term" value="F:serine-type endopeptidase activity"/>
    <property type="evidence" value="ECO:0007669"/>
    <property type="project" value="UniProtKB-UniRule"/>
</dbReference>
<comment type="similarity">
    <text evidence="1 5">Belongs to the peptidase S8 family.</text>
</comment>
<gene>
    <name evidence="7" type="ORF">FOC40_01655</name>
</gene>
<evidence type="ECO:0000256" key="2">
    <source>
        <dbReference type="ARBA" id="ARBA00022670"/>
    </source>
</evidence>
<dbReference type="Proteomes" id="UP000424490">
    <property type="component" value="Chromosome"/>
</dbReference>
<reference evidence="7 8" key="1">
    <citation type="submission" date="2019-11" db="EMBL/GenBank/DDBJ databases">
        <title>FDA dAtabase for Regulatory Grade micrObial Sequences (FDA-ARGOS): Supporting development and validation of Infectious Disease Dx tests.</title>
        <authorList>
            <person name="Stonesifer R."/>
            <person name="Tallon L."/>
            <person name="Sadzewicz L."/>
            <person name="Vavikolanu K."/>
            <person name="Mehta A."/>
            <person name="Aluvathingal J."/>
            <person name="Nadendla S."/>
            <person name="Myers T."/>
            <person name="Yan Y."/>
            <person name="Sichtig H."/>
        </authorList>
    </citation>
    <scope>NUCLEOTIDE SEQUENCE [LARGE SCALE GENOMIC DNA]</scope>
    <source>
        <strain evidence="7 8">FDAARGOS_732</strain>
    </source>
</reference>
<dbReference type="PRINTS" id="PR00723">
    <property type="entry name" value="SUBTILISIN"/>
</dbReference>
<protein>
    <submittedName>
        <fullName evidence="7">S8 family serine peptidase</fullName>
    </submittedName>
</protein>
<dbReference type="InterPro" id="IPR000209">
    <property type="entry name" value="Peptidase_S8/S53_dom"/>
</dbReference>
<name>A0A857A890_9ACTO</name>
<keyword evidence="4 5" id="KW-0720">Serine protease</keyword>
<feature type="active site" description="Charge relay system" evidence="5">
    <location>
        <position position="121"/>
    </location>
</feature>
<evidence type="ECO:0000256" key="3">
    <source>
        <dbReference type="ARBA" id="ARBA00022801"/>
    </source>
</evidence>
<dbReference type="Pfam" id="PF00082">
    <property type="entry name" value="Peptidase_S8"/>
    <property type="match status" value="1"/>
</dbReference>
<dbReference type="PANTHER" id="PTHR43806:SF11">
    <property type="entry name" value="CEREVISIN-RELATED"/>
    <property type="match status" value="1"/>
</dbReference>
<keyword evidence="2 5" id="KW-0645">Protease</keyword>
<evidence type="ECO:0000256" key="4">
    <source>
        <dbReference type="ARBA" id="ARBA00022825"/>
    </source>
</evidence>
<evidence type="ECO:0000256" key="5">
    <source>
        <dbReference type="PROSITE-ProRule" id="PRU01240"/>
    </source>
</evidence>
<dbReference type="Gene3D" id="3.40.50.200">
    <property type="entry name" value="Peptidase S8/S53 domain"/>
    <property type="match status" value="1"/>
</dbReference>